<dbReference type="Pfam" id="PF00392">
    <property type="entry name" value="GntR"/>
    <property type="match status" value="1"/>
</dbReference>
<dbReference type="InterPro" id="IPR015421">
    <property type="entry name" value="PyrdxlP-dep_Trfase_major"/>
</dbReference>
<dbReference type="PANTHER" id="PTHR46577:SF1">
    <property type="entry name" value="HTH-TYPE TRANSCRIPTIONAL REGULATORY PROTEIN GABR"/>
    <property type="match status" value="1"/>
</dbReference>
<dbReference type="InterPro" id="IPR015422">
    <property type="entry name" value="PyrdxlP-dep_Trfase_small"/>
</dbReference>
<evidence type="ECO:0000259" key="6">
    <source>
        <dbReference type="PROSITE" id="PS50949"/>
    </source>
</evidence>
<dbReference type="GO" id="GO:0008483">
    <property type="term" value="F:transaminase activity"/>
    <property type="evidence" value="ECO:0007669"/>
    <property type="project" value="UniProtKB-KW"/>
</dbReference>
<accession>A0A7C1CVD2</accession>
<keyword evidence="2" id="KW-0663">Pyridoxal phosphate</keyword>
<keyword evidence="4" id="KW-0238">DNA-binding</keyword>
<dbReference type="EMBL" id="DSBT01000193">
    <property type="protein sequence ID" value="HDP77938.1"/>
    <property type="molecule type" value="Genomic_DNA"/>
</dbReference>
<keyword evidence="5" id="KW-0804">Transcription</keyword>
<dbReference type="InterPro" id="IPR051446">
    <property type="entry name" value="HTH_trans_reg/aminotransferase"/>
</dbReference>
<dbReference type="InterPro" id="IPR015424">
    <property type="entry name" value="PyrdxlP-dep_Trfase"/>
</dbReference>
<keyword evidence="3" id="KW-0805">Transcription regulation</keyword>
<dbReference type="Proteomes" id="UP000886198">
    <property type="component" value="Unassembled WGS sequence"/>
</dbReference>
<dbReference type="InterPro" id="IPR000524">
    <property type="entry name" value="Tscrpt_reg_HTH_GntR"/>
</dbReference>
<dbReference type="GO" id="GO:0003677">
    <property type="term" value="F:DNA binding"/>
    <property type="evidence" value="ECO:0007669"/>
    <property type="project" value="UniProtKB-KW"/>
</dbReference>
<dbReference type="InterPro" id="IPR036388">
    <property type="entry name" value="WH-like_DNA-bd_sf"/>
</dbReference>
<dbReference type="GO" id="GO:0003700">
    <property type="term" value="F:DNA-binding transcription factor activity"/>
    <property type="evidence" value="ECO:0007669"/>
    <property type="project" value="InterPro"/>
</dbReference>
<dbReference type="InterPro" id="IPR036390">
    <property type="entry name" value="WH_DNA-bd_sf"/>
</dbReference>
<dbReference type="AlphaFoldDB" id="A0A7C1CVD2"/>
<dbReference type="SMART" id="SM00345">
    <property type="entry name" value="HTH_GNTR"/>
    <property type="match status" value="1"/>
</dbReference>
<dbReference type="CDD" id="cd07377">
    <property type="entry name" value="WHTH_GntR"/>
    <property type="match status" value="1"/>
</dbReference>
<evidence type="ECO:0000256" key="2">
    <source>
        <dbReference type="ARBA" id="ARBA00022898"/>
    </source>
</evidence>
<dbReference type="Gene3D" id="3.40.640.10">
    <property type="entry name" value="Type I PLP-dependent aspartate aminotransferase-like (Major domain)"/>
    <property type="match status" value="1"/>
</dbReference>
<evidence type="ECO:0000256" key="5">
    <source>
        <dbReference type="ARBA" id="ARBA00023163"/>
    </source>
</evidence>
<dbReference type="PROSITE" id="PS50949">
    <property type="entry name" value="HTH_GNTR"/>
    <property type="match status" value="1"/>
</dbReference>
<evidence type="ECO:0000256" key="3">
    <source>
        <dbReference type="ARBA" id="ARBA00023015"/>
    </source>
</evidence>
<dbReference type="Gene3D" id="3.90.1150.10">
    <property type="entry name" value="Aspartate Aminotransferase, domain 1"/>
    <property type="match status" value="1"/>
</dbReference>
<protein>
    <submittedName>
        <fullName evidence="7">PLP-dependent aminotransferase family protein</fullName>
    </submittedName>
</protein>
<dbReference type="Gene3D" id="1.10.10.10">
    <property type="entry name" value="Winged helix-like DNA-binding domain superfamily/Winged helix DNA-binding domain"/>
    <property type="match status" value="1"/>
</dbReference>
<dbReference type="CDD" id="cd00609">
    <property type="entry name" value="AAT_like"/>
    <property type="match status" value="1"/>
</dbReference>
<organism evidence="7">
    <name type="scientific">Mesotoga infera</name>
    <dbReference type="NCBI Taxonomy" id="1236046"/>
    <lineage>
        <taxon>Bacteria</taxon>
        <taxon>Thermotogati</taxon>
        <taxon>Thermotogota</taxon>
        <taxon>Thermotogae</taxon>
        <taxon>Kosmotogales</taxon>
        <taxon>Kosmotogaceae</taxon>
        <taxon>Mesotoga</taxon>
    </lineage>
</organism>
<evidence type="ECO:0000313" key="7">
    <source>
        <dbReference type="EMBL" id="HDP77938.1"/>
    </source>
</evidence>
<keyword evidence="7" id="KW-0032">Aminotransferase</keyword>
<gene>
    <name evidence="7" type="ORF">ENN47_07115</name>
</gene>
<reference evidence="7" key="1">
    <citation type="journal article" date="2020" name="mSystems">
        <title>Genome- and Community-Level Interaction Insights into Carbon Utilization and Element Cycling Functions of Hydrothermarchaeota in Hydrothermal Sediment.</title>
        <authorList>
            <person name="Zhou Z."/>
            <person name="Liu Y."/>
            <person name="Xu W."/>
            <person name="Pan J."/>
            <person name="Luo Z.H."/>
            <person name="Li M."/>
        </authorList>
    </citation>
    <scope>NUCLEOTIDE SEQUENCE [LARGE SCALE GENOMIC DNA]</scope>
    <source>
        <strain evidence="7">SpSt-1179</strain>
    </source>
</reference>
<dbReference type="SUPFAM" id="SSF53383">
    <property type="entry name" value="PLP-dependent transferases"/>
    <property type="match status" value="1"/>
</dbReference>
<name>A0A7C1CVD2_9BACT</name>
<dbReference type="SUPFAM" id="SSF46785">
    <property type="entry name" value="Winged helix' DNA-binding domain"/>
    <property type="match status" value="1"/>
</dbReference>
<sequence length="503" mass="57986">MFRIDFKLDKESTVPLYLQLIERLRKKILSGEYPDGSKLPSLREMEQLLGVSKNVILKAMNELYMDDLVYREVGSGTYIRAKKEKGADSGPIDWCRHLDTWYRHTHQFKKRSPTSEIATRGLQVIFHNESPDDELIPNQLLKALTQRAMKSDLFLETVNHVEHPKGLRDLRKTICMRLGCNGESLKPENVIVSGRNVESEHLIFKAFTRQGESVVVENPTNMNVLGILKTLHLKVIPVRRSIEGIDLNQLEDVLRKNSVKLIYLQSTAGEPMGSTMPDRKKHELVKLATGHRVPIVDDLTGGSEFQYTGKTPFPIRHYEEDNVVFEIHDIVKTFGAGVTTGWIVGPEKALDVLWSSMRVIERDVAGLLQLVTNEILNSEFYDHHLSFVQEKLAKRRELLIHACNRYLPSYAKANICDSGTSWWVELPKGFDVRDIRRNLNRNNIEIAPGNWFFNDEIGYNFFRLGLYVKEEYIEPALIEIGKTIERYRKHEFGSVTKFEYANW</sequence>
<comment type="caution">
    <text evidence="7">The sequence shown here is derived from an EMBL/GenBank/DDBJ whole genome shotgun (WGS) entry which is preliminary data.</text>
</comment>
<comment type="similarity">
    <text evidence="1">In the C-terminal section; belongs to the class-I pyridoxal-phosphate-dependent aminotransferase family.</text>
</comment>
<keyword evidence="7" id="KW-0808">Transferase</keyword>
<evidence type="ECO:0000256" key="1">
    <source>
        <dbReference type="ARBA" id="ARBA00005384"/>
    </source>
</evidence>
<dbReference type="PANTHER" id="PTHR46577">
    <property type="entry name" value="HTH-TYPE TRANSCRIPTIONAL REGULATORY PROTEIN GABR"/>
    <property type="match status" value="1"/>
</dbReference>
<evidence type="ECO:0000256" key="4">
    <source>
        <dbReference type="ARBA" id="ARBA00023125"/>
    </source>
</evidence>
<proteinExistence type="inferred from homology"/>
<feature type="domain" description="HTH gntR-type" evidence="6">
    <location>
        <begin position="14"/>
        <end position="82"/>
    </location>
</feature>